<dbReference type="SUPFAM" id="SSF48403">
    <property type="entry name" value="Ankyrin repeat"/>
    <property type="match status" value="1"/>
</dbReference>
<sequence>MNASEQLIKAAKSGNLKEVKKLLSKGAFFAKDEFGNTALHEASWTGNNDIVKVLLKASCFVDSVNGAGFTPLHLASQNGHAKVAKTLLKWKANPAIKNQHEEAAIHLIAKYDHSHLVPIFAAAKVNLDITAKDGNTALHIAAKLGYAATVKALVQSGANPNFTNIRKRLPIDYAEIGDYHDTVKLLIPLTERPVVMGRRATMDSRSKTPDSTPLYAKRSVFSRSSKSMRGSSSGVIPRKTYDSPPSVNGVELRPRDRSVSVTTPPKRYSREFEDLPPRLYTFSSAGRLQGGRSPLVLSMRSNTRTPSLEEMPEISVEETLAKPNYKYIPTQSDDSEDNSSVTYKPLLRISCHSDVVSNPPTLPRSRGSTSTGQISSLNTSMPNLAITNAGSNRSSAVFSPSPLAGTPNTPSNPIYDYLSPKVSSPSKSSVKDEESDSENDSYVCLSPRLTSDKRTSPDGQDDSFTVLSDDVLHHQYEYLGPLPDEDELEDDFESYVYMAPRDNGHLPLQNTASSPKNGAVHKLPGSSCTESPVRLPYIESNKKTVDSGPTEHKLVESIRQSVQSRLQDAETHCQRRLQPSLSAPNTNGVSSRRPNSWVDNLQPVRDDETADIDSDEDAISFVADSYKNGNGEEGIKVQETLEKYKTEVMEYCMKQAEKKMRAMEEEYQRKIQELTVKTGSNGASTGSPKKTAKRSSETFV</sequence>
<dbReference type="PROSITE" id="PS50297">
    <property type="entry name" value="ANK_REP_REGION"/>
    <property type="match status" value="3"/>
</dbReference>
<evidence type="ECO:0000313" key="6">
    <source>
        <dbReference type="Proteomes" id="UP000007879"/>
    </source>
</evidence>
<feature type="compositionally biased region" description="Low complexity" evidence="4">
    <location>
        <begin position="419"/>
        <end position="428"/>
    </location>
</feature>
<feature type="region of interest" description="Disordered" evidence="4">
    <location>
        <begin position="199"/>
        <end position="270"/>
    </location>
</feature>
<keyword evidence="2 3" id="KW-0040">ANK repeat</keyword>
<dbReference type="SMART" id="SM00248">
    <property type="entry name" value="ANK"/>
    <property type="match status" value="5"/>
</dbReference>
<dbReference type="KEGG" id="aqu:105312564"/>
<dbReference type="PANTHER" id="PTHR24198">
    <property type="entry name" value="ANKYRIN REPEAT AND PROTEIN KINASE DOMAIN-CONTAINING PROTEIN"/>
    <property type="match status" value="1"/>
</dbReference>
<dbReference type="InterPro" id="IPR036770">
    <property type="entry name" value="Ankyrin_rpt-contain_sf"/>
</dbReference>
<evidence type="ECO:0000313" key="5">
    <source>
        <dbReference type="EnsemblMetazoa" id="Aqu2.1.33332_001"/>
    </source>
</evidence>
<keyword evidence="6" id="KW-1185">Reference proteome</keyword>
<dbReference type="Pfam" id="PF12796">
    <property type="entry name" value="Ank_2"/>
    <property type="match status" value="2"/>
</dbReference>
<reference evidence="6" key="1">
    <citation type="journal article" date="2010" name="Nature">
        <title>The Amphimedon queenslandica genome and the evolution of animal complexity.</title>
        <authorList>
            <person name="Srivastava M."/>
            <person name="Simakov O."/>
            <person name="Chapman J."/>
            <person name="Fahey B."/>
            <person name="Gauthier M.E."/>
            <person name="Mitros T."/>
            <person name="Richards G.S."/>
            <person name="Conaco C."/>
            <person name="Dacre M."/>
            <person name="Hellsten U."/>
            <person name="Larroux C."/>
            <person name="Putnam N.H."/>
            <person name="Stanke M."/>
            <person name="Adamska M."/>
            <person name="Darling A."/>
            <person name="Degnan S.M."/>
            <person name="Oakley T.H."/>
            <person name="Plachetzki D.C."/>
            <person name="Zhai Y."/>
            <person name="Adamski M."/>
            <person name="Calcino A."/>
            <person name="Cummins S.F."/>
            <person name="Goodstein D.M."/>
            <person name="Harris C."/>
            <person name="Jackson D.J."/>
            <person name="Leys S.P."/>
            <person name="Shu S."/>
            <person name="Woodcroft B.J."/>
            <person name="Vervoort M."/>
            <person name="Kosik K.S."/>
            <person name="Manning G."/>
            <person name="Degnan B.M."/>
            <person name="Rokhsar D.S."/>
        </authorList>
    </citation>
    <scope>NUCLEOTIDE SEQUENCE [LARGE SCALE GENOMIC DNA]</scope>
</reference>
<feature type="repeat" description="ANK" evidence="3">
    <location>
        <begin position="133"/>
        <end position="165"/>
    </location>
</feature>
<keyword evidence="1" id="KW-0677">Repeat</keyword>
<feature type="compositionally biased region" description="Polar residues" evidence="4">
    <location>
        <begin position="675"/>
        <end position="688"/>
    </location>
</feature>
<feature type="repeat" description="ANK" evidence="3">
    <location>
        <begin position="67"/>
        <end position="99"/>
    </location>
</feature>
<organism evidence="5">
    <name type="scientific">Amphimedon queenslandica</name>
    <name type="common">Sponge</name>
    <dbReference type="NCBI Taxonomy" id="400682"/>
    <lineage>
        <taxon>Eukaryota</taxon>
        <taxon>Metazoa</taxon>
        <taxon>Porifera</taxon>
        <taxon>Demospongiae</taxon>
        <taxon>Heteroscleromorpha</taxon>
        <taxon>Haplosclerida</taxon>
        <taxon>Niphatidae</taxon>
        <taxon>Amphimedon</taxon>
    </lineage>
</organism>
<dbReference type="Gene3D" id="1.25.40.20">
    <property type="entry name" value="Ankyrin repeat-containing domain"/>
    <property type="match status" value="2"/>
</dbReference>
<dbReference type="PRINTS" id="PR01415">
    <property type="entry name" value="ANKYRIN"/>
</dbReference>
<feature type="compositionally biased region" description="Polar residues" evidence="4">
    <location>
        <begin position="366"/>
        <end position="398"/>
    </location>
</feature>
<feature type="region of interest" description="Disordered" evidence="4">
    <location>
        <begin position="353"/>
        <end position="462"/>
    </location>
</feature>
<accession>A0A1X7V169</accession>
<dbReference type="OrthoDB" id="424503at2759"/>
<feature type="compositionally biased region" description="Low complexity" evidence="4">
    <location>
        <begin position="217"/>
        <end position="235"/>
    </location>
</feature>
<name>A0A1X7V169_AMPQE</name>
<dbReference type="STRING" id="400682.A0A1X7V169"/>
<proteinExistence type="predicted"/>
<feature type="compositionally biased region" description="Polar residues" evidence="4">
    <location>
        <begin position="577"/>
        <end position="599"/>
    </location>
</feature>
<dbReference type="Proteomes" id="UP000007879">
    <property type="component" value="Unassembled WGS sequence"/>
</dbReference>
<dbReference type="PANTHER" id="PTHR24198:SF165">
    <property type="entry name" value="ANKYRIN REPEAT-CONTAINING PROTEIN-RELATED"/>
    <property type="match status" value="1"/>
</dbReference>
<evidence type="ECO:0000256" key="2">
    <source>
        <dbReference type="ARBA" id="ARBA00023043"/>
    </source>
</evidence>
<gene>
    <name evidence="5" type="primary">105312564</name>
</gene>
<feature type="repeat" description="ANK" evidence="3">
    <location>
        <begin position="34"/>
        <end position="66"/>
    </location>
</feature>
<dbReference type="eggNOG" id="KOG0504">
    <property type="taxonomic scope" value="Eukaryota"/>
</dbReference>
<evidence type="ECO:0000256" key="4">
    <source>
        <dbReference type="SAM" id="MobiDB-lite"/>
    </source>
</evidence>
<dbReference type="PROSITE" id="PS50088">
    <property type="entry name" value="ANK_REPEAT"/>
    <property type="match status" value="3"/>
</dbReference>
<evidence type="ECO:0000256" key="3">
    <source>
        <dbReference type="PROSITE-ProRule" id="PRU00023"/>
    </source>
</evidence>
<dbReference type="AlphaFoldDB" id="A0A1X7V169"/>
<dbReference type="InterPro" id="IPR002110">
    <property type="entry name" value="Ankyrin_rpt"/>
</dbReference>
<evidence type="ECO:0000256" key="1">
    <source>
        <dbReference type="ARBA" id="ARBA00022737"/>
    </source>
</evidence>
<feature type="region of interest" description="Disordered" evidence="4">
    <location>
        <begin position="571"/>
        <end position="615"/>
    </location>
</feature>
<dbReference type="EnsemblMetazoa" id="XM_019995805.1">
    <property type="protein sequence ID" value="XP_019851364.1"/>
    <property type="gene ID" value="LOC105312564"/>
</dbReference>
<protein>
    <submittedName>
        <fullName evidence="5">Uncharacterized protein</fullName>
    </submittedName>
</protein>
<reference evidence="5" key="2">
    <citation type="submission" date="2017-05" db="UniProtKB">
        <authorList>
            <consortium name="EnsemblMetazoa"/>
        </authorList>
    </citation>
    <scope>IDENTIFICATION</scope>
</reference>
<feature type="region of interest" description="Disordered" evidence="4">
    <location>
        <begin position="674"/>
        <end position="700"/>
    </location>
</feature>
<dbReference type="InParanoid" id="A0A1X7V169"/>
<dbReference type="EnsemblMetazoa" id="Aqu2.1.33332_001">
    <property type="protein sequence ID" value="Aqu2.1.33332_001"/>
    <property type="gene ID" value="Aqu2.1.33332"/>
</dbReference>